<evidence type="ECO:0000313" key="10">
    <source>
        <dbReference type="EMBL" id="PSR31743.1"/>
    </source>
</evidence>
<dbReference type="PANTHER" id="PTHR43386:SF1">
    <property type="entry name" value="D,D-DIPEPTIDE TRANSPORT SYSTEM PERMEASE PROTEIN DDPC-RELATED"/>
    <property type="match status" value="1"/>
</dbReference>
<dbReference type="Pfam" id="PF00528">
    <property type="entry name" value="BPD_transp_1"/>
    <property type="match status" value="1"/>
</dbReference>
<keyword evidence="6 7" id="KW-0472">Membrane</keyword>
<dbReference type="Proteomes" id="UP000242699">
    <property type="component" value="Unassembled WGS sequence"/>
</dbReference>
<dbReference type="InterPro" id="IPR025966">
    <property type="entry name" value="OppC_N"/>
</dbReference>
<dbReference type="Gene3D" id="1.10.3720.10">
    <property type="entry name" value="MetI-like"/>
    <property type="match status" value="1"/>
</dbReference>
<evidence type="ECO:0000256" key="6">
    <source>
        <dbReference type="ARBA" id="ARBA00023136"/>
    </source>
</evidence>
<accession>A0A2T2XB42</accession>
<comment type="similarity">
    <text evidence="7">Belongs to the binding-protein-dependent transport system permease family.</text>
</comment>
<dbReference type="SUPFAM" id="SSF161098">
    <property type="entry name" value="MetI-like"/>
    <property type="match status" value="1"/>
</dbReference>
<dbReference type="PANTHER" id="PTHR43386">
    <property type="entry name" value="OLIGOPEPTIDE TRANSPORT SYSTEM PERMEASE PROTEIN APPC"/>
    <property type="match status" value="1"/>
</dbReference>
<gene>
    <name evidence="10" type="ORF">C7B43_00515</name>
</gene>
<reference evidence="10 11" key="1">
    <citation type="journal article" date="2014" name="BMC Genomics">
        <title>Comparison of environmental and isolate Sulfobacillus genomes reveals diverse carbon, sulfur, nitrogen, and hydrogen metabolisms.</title>
        <authorList>
            <person name="Justice N.B."/>
            <person name="Norman A."/>
            <person name="Brown C.T."/>
            <person name="Singh A."/>
            <person name="Thomas B.C."/>
            <person name="Banfield J.F."/>
        </authorList>
    </citation>
    <scope>NUCLEOTIDE SEQUENCE [LARGE SCALE GENOMIC DNA]</scope>
    <source>
        <strain evidence="10">AMDSBA1</strain>
    </source>
</reference>
<dbReference type="Pfam" id="PF12911">
    <property type="entry name" value="OppC_N"/>
    <property type="match status" value="1"/>
</dbReference>
<feature type="transmembrane region" description="Helical" evidence="7">
    <location>
        <begin position="214"/>
        <end position="245"/>
    </location>
</feature>
<dbReference type="GO" id="GO:0005886">
    <property type="term" value="C:plasma membrane"/>
    <property type="evidence" value="ECO:0007669"/>
    <property type="project" value="UniProtKB-SubCell"/>
</dbReference>
<dbReference type="PROSITE" id="PS50928">
    <property type="entry name" value="ABC_TM1"/>
    <property type="match status" value="1"/>
</dbReference>
<evidence type="ECO:0000256" key="5">
    <source>
        <dbReference type="ARBA" id="ARBA00022989"/>
    </source>
</evidence>
<sequence length="302" mass="33357">MISPELEPRDTLRGNQPAQEKRRASREWRAFWKSPLARFGVAGLIFLVLFTFVGPLLYHVSAYQPNLLYTLNPPSAKFPLGTDSLGRDYLSRMMIGGQLSLEVGFAAAFMTTVIGVIYGLTAGLIGGALDSLMMRLVDIFIAIPSLFLLLFVDSVFRPNAVLLIIIIAVLSWFGVARLVRSEVLSLKRRDYVEAARALGASNWRIMIQHLLPNVMGVVIVNATFQVADAILTVAALSFLGLGLPPPTPNWGEMLSSSMSYMFQNAWWLIYPPGLAILIVELSVNFIGDALRQAFDPRLRKSA</sequence>
<dbReference type="InterPro" id="IPR000515">
    <property type="entry name" value="MetI-like"/>
</dbReference>
<dbReference type="GO" id="GO:0055085">
    <property type="term" value="P:transmembrane transport"/>
    <property type="evidence" value="ECO:0007669"/>
    <property type="project" value="InterPro"/>
</dbReference>
<feature type="domain" description="ABC transmembrane type-1" evidence="9">
    <location>
        <begin position="101"/>
        <end position="287"/>
    </location>
</feature>
<dbReference type="InterPro" id="IPR035906">
    <property type="entry name" value="MetI-like_sf"/>
</dbReference>
<evidence type="ECO:0000259" key="9">
    <source>
        <dbReference type="PROSITE" id="PS50928"/>
    </source>
</evidence>
<organism evidence="10 11">
    <name type="scientific">Sulfobacillus benefaciens</name>
    <dbReference type="NCBI Taxonomy" id="453960"/>
    <lineage>
        <taxon>Bacteria</taxon>
        <taxon>Bacillati</taxon>
        <taxon>Bacillota</taxon>
        <taxon>Clostridia</taxon>
        <taxon>Eubacteriales</taxon>
        <taxon>Clostridiales Family XVII. Incertae Sedis</taxon>
        <taxon>Sulfobacillus</taxon>
    </lineage>
</organism>
<comment type="caution">
    <text evidence="10">The sequence shown here is derived from an EMBL/GenBank/DDBJ whole genome shotgun (WGS) entry which is preliminary data.</text>
</comment>
<dbReference type="AlphaFoldDB" id="A0A2T2XB42"/>
<comment type="subcellular location">
    <subcellularLocation>
        <location evidence="1 7">Cell membrane</location>
        <topology evidence="1 7">Multi-pass membrane protein</topology>
    </subcellularLocation>
</comment>
<evidence type="ECO:0000256" key="4">
    <source>
        <dbReference type="ARBA" id="ARBA00022692"/>
    </source>
</evidence>
<dbReference type="InterPro" id="IPR050366">
    <property type="entry name" value="BP-dependent_transpt_permease"/>
</dbReference>
<feature type="transmembrane region" description="Helical" evidence="7">
    <location>
        <begin position="158"/>
        <end position="179"/>
    </location>
</feature>
<feature type="region of interest" description="Disordered" evidence="8">
    <location>
        <begin position="1"/>
        <end position="21"/>
    </location>
</feature>
<evidence type="ECO:0000256" key="3">
    <source>
        <dbReference type="ARBA" id="ARBA00022475"/>
    </source>
</evidence>
<proteinExistence type="inferred from homology"/>
<protein>
    <submittedName>
        <fullName evidence="10">Peptide ABC transporter permease</fullName>
    </submittedName>
</protein>
<keyword evidence="5 7" id="KW-1133">Transmembrane helix</keyword>
<evidence type="ECO:0000256" key="2">
    <source>
        <dbReference type="ARBA" id="ARBA00022448"/>
    </source>
</evidence>
<dbReference type="CDD" id="cd06261">
    <property type="entry name" value="TM_PBP2"/>
    <property type="match status" value="1"/>
</dbReference>
<feature type="transmembrane region" description="Helical" evidence="7">
    <location>
        <begin position="36"/>
        <end position="58"/>
    </location>
</feature>
<feature type="transmembrane region" description="Helical" evidence="7">
    <location>
        <begin position="132"/>
        <end position="152"/>
    </location>
</feature>
<keyword evidence="3" id="KW-1003">Cell membrane</keyword>
<feature type="transmembrane region" description="Helical" evidence="7">
    <location>
        <begin position="265"/>
        <end position="290"/>
    </location>
</feature>
<evidence type="ECO:0000313" key="11">
    <source>
        <dbReference type="Proteomes" id="UP000242699"/>
    </source>
</evidence>
<dbReference type="EMBL" id="PXYT01000001">
    <property type="protein sequence ID" value="PSR31743.1"/>
    <property type="molecule type" value="Genomic_DNA"/>
</dbReference>
<feature type="compositionally biased region" description="Basic and acidic residues" evidence="8">
    <location>
        <begin position="1"/>
        <end position="12"/>
    </location>
</feature>
<evidence type="ECO:0000256" key="7">
    <source>
        <dbReference type="RuleBase" id="RU363032"/>
    </source>
</evidence>
<feature type="transmembrane region" description="Helical" evidence="7">
    <location>
        <begin position="103"/>
        <end position="125"/>
    </location>
</feature>
<evidence type="ECO:0000256" key="8">
    <source>
        <dbReference type="SAM" id="MobiDB-lite"/>
    </source>
</evidence>
<keyword evidence="2 7" id="KW-0813">Transport</keyword>
<name>A0A2T2XB42_9FIRM</name>
<evidence type="ECO:0000256" key="1">
    <source>
        <dbReference type="ARBA" id="ARBA00004651"/>
    </source>
</evidence>
<keyword evidence="4 7" id="KW-0812">Transmembrane</keyword>